<evidence type="ECO:0000313" key="3">
    <source>
        <dbReference type="Proteomes" id="UP000683360"/>
    </source>
</evidence>
<protein>
    <submittedName>
        <fullName evidence="2">Uncharacterized protein</fullName>
    </submittedName>
</protein>
<dbReference type="EMBL" id="CAJPWZ010000853">
    <property type="protein sequence ID" value="CAG2201534.1"/>
    <property type="molecule type" value="Genomic_DNA"/>
</dbReference>
<organism evidence="2 3">
    <name type="scientific">Mytilus edulis</name>
    <name type="common">Blue mussel</name>
    <dbReference type="NCBI Taxonomy" id="6550"/>
    <lineage>
        <taxon>Eukaryota</taxon>
        <taxon>Metazoa</taxon>
        <taxon>Spiralia</taxon>
        <taxon>Lophotrochozoa</taxon>
        <taxon>Mollusca</taxon>
        <taxon>Bivalvia</taxon>
        <taxon>Autobranchia</taxon>
        <taxon>Pteriomorphia</taxon>
        <taxon>Mytilida</taxon>
        <taxon>Mytiloidea</taxon>
        <taxon>Mytilidae</taxon>
        <taxon>Mytilinae</taxon>
        <taxon>Mytilus</taxon>
    </lineage>
</organism>
<comment type="caution">
    <text evidence="2">The sequence shown here is derived from an EMBL/GenBank/DDBJ whole genome shotgun (WGS) entry which is preliminary data.</text>
</comment>
<proteinExistence type="predicted"/>
<name>A0A8S3R8X5_MYTED</name>
<feature type="compositionally biased region" description="Basic residues" evidence="1">
    <location>
        <begin position="1"/>
        <end position="10"/>
    </location>
</feature>
<dbReference type="OrthoDB" id="6082313at2759"/>
<evidence type="ECO:0000313" key="2">
    <source>
        <dbReference type="EMBL" id="CAG2201534.1"/>
    </source>
</evidence>
<feature type="region of interest" description="Disordered" evidence="1">
    <location>
        <begin position="1"/>
        <end position="23"/>
    </location>
</feature>
<evidence type="ECO:0000256" key="1">
    <source>
        <dbReference type="SAM" id="MobiDB-lite"/>
    </source>
</evidence>
<dbReference type="AlphaFoldDB" id="A0A8S3R8X5"/>
<dbReference type="Proteomes" id="UP000683360">
    <property type="component" value="Unassembled WGS sequence"/>
</dbReference>
<accession>A0A8S3R8X5</accession>
<reference evidence="2" key="1">
    <citation type="submission" date="2021-03" db="EMBL/GenBank/DDBJ databases">
        <authorList>
            <person name="Bekaert M."/>
        </authorList>
    </citation>
    <scope>NUCLEOTIDE SEQUENCE</scope>
</reference>
<sequence>MFRRSTRKRATPPQKYNKAASAATKMIAPRSSVDSLHNLLESIVNGDDRNSSFLINMPVSGFSLPGVDTTHMSGTHTAVTVPTTTAPPVFSPPTSDTTGPHSCIQNQNIKDQLWVKGHTPVKVHVLEKYLTNYYNRHDPELLFPRFRDGFRFNYVGPRLSVW</sequence>
<gene>
    <name evidence="2" type="ORF">MEDL_16187</name>
</gene>
<keyword evidence="3" id="KW-1185">Reference proteome</keyword>